<evidence type="ECO:0000256" key="4">
    <source>
        <dbReference type="ARBA" id="ARBA00022679"/>
    </source>
</evidence>
<dbReference type="OMA" id="FMLMNIG"/>
<feature type="domain" description="Carbohydrate kinase FGGY N-terminal" evidence="11">
    <location>
        <begin position="3"/>
        <end position="249"/>
    </location>
</feature>
<keyword evidence="7" id="KW-0319">Glycerol metabolism</keyword>
<evidence type="ECO:0000256" key="5">
    <source>
        <dbReference type="ARBA" id="ARBA00022741"/>
    </source>
</evidence>
<dbReference type="VEuPathDB" id="AmoebaDB:EIN_469630"/>
<dbReference type="GeneID" id="14882702"/>
<dbReference type="PROSITE" id="PS00933">
    <property type="entry name" value="FGGY_KINASES_1"/>
    <property type="match status" value="1"/>
</dbReference>
<evidence type="ECO:0000256" key="10">
    <source>
        <dbReference type="RuleBase" id="RU003733"/>
    </source>
</evidence>
<dbReference type="GO" id="GO:0005739">
    <property type="term" value="C:mitochondrion"/>
    <property type="evidence" value="ECO:0007669"/>
    <property type="project" value="TreeGrafter"/>
</dbReference>
<evidence type="ECO:0000259" key="12">
    <source>
        <dbReference type="Pfam" id="PF02782"/>
    </source>
</evidence>
<dbReference type="GO" id="GO:0004370">
    <property type="term" value="F:glycerol kinase activity"/>
    <property type="evidence" value="ECO:0007669"/>
    <property type="project" value="UniProtKB-EC"/>
</dbReference>
<dbReference type="GO" id="GO:0006641">
    <property type="term" value="P:triglyceride metabolic process"/>
    <property type="evidence" value="ECO:0007669"/>
    <property type="project" value="TreeGrafter"/>
</dbReference>
<evidence type="ECO:0000256" key="2">
    <source>
        <dbReference type="ARBA" id="ARBA00009156"/>
    </source>
</evidence>
<evidence type="ECO:0000313" key="14">
    <source>
        <dbReference type="Proteomes" id="UP000014680"/>
    </source>
</evidence>
<dbReference type="RefSeq" id="XP_004183095.1">
    <property type="nucleotide sequence ID" value="XM_004183047.1"/>
</dbReference>
<dbReference type="PANTHER" id="PTHR10196">
    <property type="entry name" value="SUGAR KINASE"/>
    <property type="match status" value="1"/>
</dbReference>
<accession>A0A0A1TUM3</accession>
<evidence type="ECO:0000256" key="3">
    <source>
        <dbReference type="ARBA" id="ARBA00012099"/>
    </source>
</evidence>
<keyword evidence="5" id="KW-0547">Nucleotide-binding</keyword>
<dbReference type="Pfam" id="PF00370">
    <property type="entry name" value="FGGY_N"/>
    <property type="match status" value="1"/>
</dbReference>
<dbReference type="InterPro" id="IPR000577">
    <property type="entry name" value="Carb_kinase_FGGY"/>
</dbReference>
<dbReference type="FunFam" id="3.30.420.40:FF:000008">
    <property type="entry name" value="Glycerol kinase"/>
    <property type="match status" value="1"/>
</dbReference>
<evidence type="ECO:0000259" key="11">
    <source>
        <dbReference type="Pfam" id="PF00370"/>
    </source>
</evidence>
<feature type="domain" description="Carbohydrate kinase FGGY C-terminal" evidence="12">
    <location>
        <begin position="258"/>
        <end position="438"/>
    </location>
</feature>
<dbReference type="GO" id="GO:0005524">
    <property type="term" value="F:ATP binding"/>
    <property type="evidence" value="ECO:0007669"/>
    <property type="project" value="UniProtKB-KW"/>
</dbReference>
<reference evidence="13 14" key="1">
    <citation type="submission" date="2012-10" db="EMBL/GenBank/DDBJ databases">
        <authorList>
            <person name="Zafar N."/>
            <person name="Inman J."/>
            <person name="Hall N."/>
            <person name="Lorenzi H."/>
            <person name="Caler E."/>
        </authorList>
    </citation>
    <scope>NUCLEOTIDE SEQUENCE [LARGE SCALE GENOMIC DNA]</scope>
    <source>
        <strain evidence="13 14">IP1</strain>
    </source>
</reference>
<dbReference type="PANTHER" id="PTHR10196:SF69">
    <property type="entry name" value="GLYCEROL KINASE"/>
    <property type="match status" value="1"/>
</dbReference>
<dbReference type="Pfam" id="PF02782">
    <property type="entry name" value="FGGY_C"/>
    <property type="match status" value="1"/>
</dbReference>
<sequence>MKYILAIDQGTTSTRVILFNERCKSQYVEQREFESIFPEPGWVEQDPNMIYNDIVAMIKSLLEKSQVSKSDIAAVGITNQRETTTLWDKRDGRIIHNSIVWQSKQSTRQCDELQQKGLQTVIKEKTGLLINPYFSCSKIMWLFENVPEAKKLADEGNLYFGTIDTWIIYKLTGGKVHATDVSNAARTMLFNIYELHWDEEILDECHIPKSILPDVKSSSCDFGTITDIPELAGVKITGVAGDQQSSLYGHGAKVGGCKATYGTGCFVVKNAGKKLGEIPKGLLGTIGWKVGDQVTYAIEGSVMTAGAALRWIRDMGILKEYNEITEILPENNGGVYFVPAFQGLGTPYWDDDVRGMIVGLTSGTTRGHLVRATLESIALQCSQVIDIMGVTSEIKVDGGVSKSDMMLQFQADICGKKVVRLKEKEITAMGVAMLAGIAVGLFKESELDEMREVERVFEPSMSHDEVQQIFLVWNKAVAAARHFVH</sequence>
<dbReference type="SUPFAM" id="SSF53067">
    <property type="entry name" value="Actin-like ATPase domain"/>
    <property type="match status" value="2"/>
</dbReference>
<evidence type="ECO:0000256" key="8">
    <source>
        <dbReference type="ARBA" id="ARBA00022840"/>
    </source>
</evidence>
<dbReference type="InterPro" id="IPR018484">
    <property type="entry name" value="FGGY_N"/>
</dbReference>
<dbReference type="PIRSF" id="PIRSF000538">
    <property type="entry name" value="GlpK"/>
    <property type="match status" value="1"/>
</dbReference>
<dbReference type="PROSITE" id="PS00445">
    <property type="entry name" value="FGGY_KINASES_2"/>
    <property type="match status" value="1"/>
</dbReference>
<dbReference type="OrthoDB" id="5422795at2759"/>
<organism evidence="13 14">
    <name type="scientific">Entamoeba invadens IP1</name>
    <dbReference type="NCBI Taxonomy" id="370355"/>
    <lineage>
        <taxon>Eukaryota</taxon>
        <taxon>Amoebozoa</taxon>
        <taxon>Evosea</taxon>
        <taxon>Archamoebae</taxon>
        <taxon>Mastigamoebida</taxon>
        <taxon>Entamoebidae</taxon>
        <taxon>Entamoeba</taxon>
    </lineage>
</organism>
<evidence type="ECO:0000256" key="6">
    <source>
        <dbReference type="ARBA" id="ARBA00022777"/>
    </source>
</evidence>
<keyword evidence="8" id="KW-0067">ATP-binding</keyword>
<evidence type="ECO:0000313" key="13">
    <source>
        <dbReference type="EMBL" id="ELP83749.1"/>
    </source>
</evidence>
<dbReference type="InterPro" id="IPR018483">
    <property type="entry name" value="Carb_kinase_FGGY_CS"/>
</dbReference>
<dbReference type="Gene3D" id="3.30.420.40">
    <property type="match status" value="2"/>
</dbReference>
<dbReference type="EMBL" id="KB207240">
    <property type="protein sequence ID" value="ELP83749.1"/>
    <property type="molecule type" value="Genomic_DNA"/>
</dbReference>
<dbReference type="UniPathway" id="UPA00618">
    <property type="reaction ID" value="UER00672"/>
</dbReference>
<dbReference type="CDD" id="cd07769">
    <property type="entry name" value="ASKHA_NBD_FGGY_GK"/>
    <property type="match status" value="1"/>
</dbReference>
<dbReference type="InterPro" id="IPR018485">
    <property type="entry name" value="FGGY_C"/>
</dbReference>
<protein>
    <recommendedName>
        <fullName evidence="3">glycerol kinase</fullName>
        <ecNumber evidence="3">2.7.1.30</ecNumber>
    </recommendedName>
    <alternativeName>
        <fullName evidence="9">ATP:glycerol 3-phosphotransferase</fullName>
    </alternativeName>
</protein>
<evidence type="ECO:0000256" key="1">
    <source>
        <dbReference type="ARBA" id="ARBA00005190"/>
    </source>
</evidence>
<gene>
    <name evidence="13" type="ORF">EIN_469630</name>
</gene>
<keyword evidence="14" id="KW-1185">Reference proteome</keyword>
<dbReference type="KEGG" id="eiv:EIN_469630"/>
<dbReference type="EC" id="2.7.1.30" evidence="3"/>
<proteinExistence type="inferred from homology"/>
<evidence type="ECO:0000256" key="9">
    <source>
        <dbReference type="ARBA" id="ARBA00043149"/>
    </source>
</evidence>
<keyword evidence="6 10" id="KW-0418">Kinase</keyword>
<dbReference type="Proteomes" id="UP000014680">
    <property type="component" value="Unassembled WGS sequence"/>
</dbReference>
<dbReference type="GO" id="GO:0019563">
    <property type="term" value="P:glycerol catabolic process"/>
    <property type="evidence" value="ECO:0007669"/>
    <property type="project" value="UniProtKB-UniPathway"/>
</dbReference>
<comment type="pathway">
    <text evidence="1">Polyol metabolism; glycerol degradation via glycerol kinase pathway; sn-glycerol 3-phosphate from glycerol: step 1/1.</text>
</comment>
<keyword evidence="4 10" id="KW-0808">Transferase</keyword>
<dbReference type="InterPro" id="IPR043129">
    <property type="entry name" value="ATPase_NBD"/>
</dbReference>
<evidence type="ECO:0000256" key="7">
    <source>
        <dbReference type="ARBA" id="ARBA00022798"/>
    </source>
</evidence>
<comment type="similarity">
    <text evidence="2 10">Belongs to the FGGY kinase family.</text>
</comment>
<name>A0A0A1TUM3_ENTIV</name>
<dbReference type="AlphaFoldDB" id="A0A0A1TUM3"/>
<dbReference type="NCBIfam" id="NF000756">
    <property type="entry name" value="PRK00047.1"/>
    <property type="match status" value="1"/>
</dbReference>
<dbReference type="GO" id="GO:0046167">
    <property type="term" value="P:glycerol-3-phosphate biosynthetic process"/>
    <property type="evidence" value="ECO:0007669"/>
    <property type="project" value="TreeGrafter"/>
</dbReference>